<dbReference type="InterPro" id="IPR042097">
    <property type="entry name" value="Aminopeptidase_N-like_N_sf"/>
</dbReference>
<dbReference type="Gene3D" id="1.10.238.10">
    <property type="entry name" value="EF-hand"/>
    <property type="match status" value="1"/>
</dbReference>
<dbReference type="Proteomes" id="UP001166093">
    <property type="component" value="Unassembled WGS sequence"/>
</dbReference>
<dbReference type="SUPFAM" id="SSF63737">
    <property type="entry name" value="Leukotriene A4 hydrolase N-terminal domain"/>
    <property type="match status" value="1"/>
</dbReference>
<feature type="region of interest" description="Disordered" evidence="6">
    <location>
        <begin position="650"/>
        <end position="673"/>
    </location>
</feature>
<organism evidence="8 9">
    <name type="scientific">Polyodon spathula</name>
    <name type="common">North American paddlefish</name>
    <name type="synonym">Squalus spathula</name>
    <dbReference type="NCBI Taxonomy" id="7913"/>
    <lineage>
        <taxon>Eukaryota</taxon>
        <taxon>Metazoa</taxon>
        <taxon>Chordata</taxon>
        <taxon>Craniata</taxon>
        <taxon>Vertebrata</taxon>
        <taxon>Euteleostomi</taxon>
        <taxon>Actinopterygii</taxon>
        <taxon>Chondrostei</taxon>
        <taxon>Acipenseriformes</taxon>
        <taxon>Polyodontidae</taxon>
        <taxon>Polyodon</taxon>
    </lineage>
</organism>
<dbReference type="PRINTS" id="PR00449">
    <property type="entry name" value="RASTRNSFRMNG"/>
</dbReference>
<evidence type="ECO:0000256" key="1">
    <source>
        <dbReference type="ARBA" id="ARBA00022723"/>
    </source>
</evidence>
<feature type="coiled-coil region" evidence="5">
    <location>
        <begin position="415"/>
        <end position="472"/>
    </location>
</feature>
<keyword evidence="3" id="KW-0106">Calcium</keyword>
<dbReference type="PROSITE" id="PS51419">
    <property type="entry name" value="RAB"/>
    <property type="match status" value="1"/>
</dbReference>
<feature type="non-terminal residue" evidence="8">
    <location>
        <position position="1"/>
    </location>
</feature>
<dbReference type="InterPro" id="IPR050227">
    <property type="entry name" value="Rab"/>
</dbReference>
<evidence type="ECO:0000313" key="9">
    <source>
        <dbReference type="Proteomes" id="UP001166093"/>
    </source>
</evidence>
<evidence type="ECO:0000256" key="2">
    <source>
        <dbReference type="ARBA" id="ARBA00022741"/>
    </source>
</evidence>
<dbReference type="SMART" id="SM00176">
    <property type="entry name" value="RAN"/>
    <property type="match status" value="1"/>
</dbReference>
<feature type="coiled-coil region" evidence="5">
    <location>
        <begin position="506"/>
        <end position="540"/>
    </location>
</feature>
<dbReference type="SMART" id="SM00054">
    <property type="entry name" value="EFh"/>
    <property type="match status" value="2"/>
</dbReference>
<feature type="compositionally biased region" description="Polar residues" evidence="6">
    <location>
        <begin position="171"/>
        <end position="201"/>
    </location>
</feature>
<evidence type="ECO:0000256" key="4">
    <source>
        <dbReference type="ARBA" id="ARBA00023134"/>
    </source>
</evidence>
<dbReference type="Gene3D" id="2.60.40.1730">
    <property type="entry name" value="tricorn interacting facor f3 domain"/>
    <property type="match status" value="1"/>
</dbReference>
<dbReference type="InterPro" id="IPR001806">
    <property type="entry name" value="Small_GTPase"/>
</dbReference>
<feature type="region of interest" description="Disordered" evidence="6">
    <location>
        <begin position="171"/>
        <end position="222"/>
    </location>
</feature>
<dbReference type="CDD" id="cd00051">
    <property type="entry name" value="EFh"/>
    <property type="match status" value="1"/>
</dbReference>
<dbReference type="PROSITE" id="PS00018">
    <property type="entry name" value="EF_HAND_1"/>
    <property type="match status" value="2"/>
</dbReference>
<comment type="caution">
    <text evidence="8">The sequence shown here is derived from an EMBL/GenBank/DDBJ whole genome shotgun (WGS) entry which is preliminary data.</text>
</comment>
<evidence type="ECO:0000256" key="5">
    <source>
        <dbReference type="SAM" id="Coils"/>
    </source>
</evidence>
<dbReference type="SMART" id="SM00173">
    <property type="entry name" value="RAS"/>
    <property type="match status" value="1"/>
</dbReference>
<name>A0ABS2XUC6_POLSP</name>
<keyword evidence="2" id="KW-0547">Nucleotide-binding</keyword>
<sequence>MLFIIGQDPTGHLIFHLYVKCLLPSTVTIANGEIRETLESVNQAVPSQNTALTSASEHLRAFPKLLRKRSTLTPVPATPPHLERYFHGAATSSIIPEHYYITIHPDFQNRTFTGRVKILLAVLKDMNHVVLNSKNLQAGRKYKLFVSYTAALSSSFSGFYEAFYRTRNGTTRTCAPSSSPSPRGTGDSPRQSMQRDSSTTGWMEADGKPNSKCMESQSPNSKPDLRRLFSACDLNKSGRIEYEDFAAVCRELSVQPSQVRLLFNKFDMDQDGCIDYTDFSTRFQEVSETLDLASFDGSSHSHRIAWEEFEERLGDEVRCLNRNIGSTNRRNVGFGMYCAFISYMESEASKPLAVTFSYPSRDQLAELYQQIHACSEDAVLQYELLIEGLIRDRRVHCLETDKLESALRGTEEMTARQLTELEEDLQQQLSNLEKRVREEERQKLEAAVAGLQRRHENEVSDLQAAADRLKAQEEYLLHLISKEDVSKLKDTICELTQEKEHLRKCLEKAKTSVSLLQVELDQLKNDFTDQKLQHEREKEALSKMAEEQQSYSNQIEILQGVNKTLYDSNDGLRSALSTNTGSGKKRHLSPRGRIPITRVKPSEQNGMHVISYSSFAGEDNSNALDTYGPTPAKYSQVASWADNYLDSGVSDSHDAIDDQDSSNEYDSDHSNYSEGTVHYSYSCVPSDIEMSELKSERTFDMESSLALSRRSSVGSSIRRRLPAFSQKLADRGMEDSQEPGPMYRLVLAGDAGAGKSSFLLRLCMNEFRGNIPTTLGVDFQMKKLLVDGEQTTLQIWDTAGQERFRSIAKSYFRKAHGVLLLYDVTSDRSFLNIREWIDEIRDSTDNPIPLILIGNKCDLRAEMPESSCVNTAHGEKLAMTYNSLFCETSAKDVFFCLLREVRKNVNIKQTSEPVMKLSIQDGKKALTNCCGM</sequence>
<keyword evidence="9" id="KW-1185">Reference proteome</keyword>
<gene>
    <name evidence="8" type="primary">Rasef_2</name>
    <name evidence="8" type="ORF">GTO93_0010874</name>
</gene>
<evidence type="ECO:0000256" key="3">
    <source>
        <dbReference type="ARBA" id="ARBA00022837"/>
    </source>
</evidence>
<dbReference type="InterPro" id="IPR011992">
    <property type="entry name" value="EF-hand-dom_pair"/>
</dbReference>
<dbReference type="SUPFAM" id="SSF52540">
    <property type="entry name" value="P-loop containing nucleoside triphosphate hydrolases"/>
    <property type="match status" value="1"/>
</dbReference>
<dbReference type="NCBIfam" id="TIGR00231">
    <property type="entry name" value="small_GTP"/>
    <property type="match status" value="1"/>
</dbReference>
<keyword evidence="5" id="KW-0175">Coiled coil</keyword>
<reference evidence="8" key="1">
    <citation type="journal article" date="2021" name="Cell">
        <title>Tracing the genetic footprints of vertebrate landing in non-teleost ray-finned fishes.</title>
        <authorList>
            <person name="Bi X."/>
            <person name="Wang K."/>
            <person name="Yang L."/>
            <person name="Pan H."/>
            <person name="Jiang H."/>
            <person name="Wei Q."/>
            <person name="Fang M."/>
            <person name="Yu H."/>
            <person name="Zhu C."/>
            <person name="Cai Y."/>
            <person name="He Y."/>
            <person name="Gan X."/>
            <person name="Zeng H."/>
            <person name="Yu D."/>
            <person name="Zhu Y."/>
            <person name="Jiang H."/>
            <person name="Qiu Q."/>
            <person name="Yang H."/>
            <person name="Zhang Y.E."/>
            <person name="Wang W."/>
            <person name="Zhu M."/>
            <person name="He S."/>
            <person name="Zhang G."/>
        </authorList>
    </citation>
    <scope>NUCLEOTIDE SEQUENCE</scope>
    <source>
        <strain evidence="8">Pddl_001</strain>
    </source>
</reference>
<accession>A0ABS2XUC6</accession>
<dbReference type="PANTHER" id="PTHR47977">
    <property type="entry name" value="RAS-RELATED PROTEIN RAB"/>
    <property type="match status" value="1"/>
</dbReference>
<dbReference type="PROSITE" id="PS51420">
    <property type="entry name" value="RHO"/>
    <property type="match status" value="1"/>
</dbReference>
<feature type="domain" description="EF-hand" evidence="7">
    <location>
        <begin position="257"/>
        <end position="289"/>
    </location>
</feature>
<dbReference type="SMART" id="SM00175">
    <property type="entry name" value="RAB"/>
    <property type="match status" value="1"/>
</dbReference>
<feature type="domain" description="EF-hand" evidence="7">
    <location>
        <begin position="220"/>
        <end position="255"/>
    </location>
</feature>
<dbReference type="CDD" id="cd00154">
    <property type="entry name" value="Rab"/>
    <property type="match status" value="1"/>
</dbReference>
<dbReference type="PROSITE" id="PS50222">
    <property type="entry name" value="EF_HAND_2"/>
    <property type="match status" value="2"/>
</dbReference>
<dbReference type="SMART" id="SM00174">
    <property type="entry name" value="RHO"/>
    <property type="match status" value="1"/>
</dbReference>
<protein>
    <submittedName>
        <fullName evidence="8">RASEF protein</fullName>
    </submittedName>
</protein>
<evidence type="ECO:0000259" key="7">
    <source>
        <dbReference type="PROSITE" id="PS50222"/>
    </source>
</evidence>
<dbReference type="EMBL" id="JAAWVQ010074684">
    <property type="protein sequence ID" value="MBN3277870.1"/>
    <property type="molecule type" value="Genomic_DNA"/>
</dbReference>
<dbReference type="Pfam" id="PF13499">
    <property type="entry name" value="EF-hand_7"/>
    <property type="match status" value="1"/>
</dbReference>
<dbReference type="InterPro" id="IPR002048">
    <property type="entry name" value="EF_hand_dom"/>
</dbReference>
<dbReference type="SUPFAM" id="SSF47473">
    <property type="entry name" value="EF-hand"/>
    <property type="match status" value="1"/>
</dbReference>
<dbReference type="PROSITE" id="PS51421">
    <property type="entry name" value="RAS"/>
    <property type="match status" value="1"/>
</dbReference>
<keyword evidence="4" id="KW-0342">GTP-binding</keyword>
<dbReference type="InterPro" id="IPR005225">
    <property type="entry name" value="Small_GTP-bd"/>
</dbReference>
<dbReference type="InterPro" id="IPR018247">
    <property type="entry name" value="EF_Hand_1_Ca_BS"/>
</dbReference>
<dbReference type="Pfam" id="PF00071">
    <property type="entry name" value="Ras"/>
    <property type="match status" value="1"/>
</dbReference>
<feature type="non-terminal residue" evidence="8">
    <location>
        <position position="932"/>
    </location>
</feature>
<evidence type="ECO:0000256" key="6">
    <source>
        <dbReference type="SAM" id="MobiDB-lite"/>
    </source>
</evidence>
<evidence type="ECO:0000313" key="8">
    <source>
        <dbReference type="EMBL" id="MBN3277870.1"/>
    </source>
</evidence>
<keyword evidence="1" id="KW-0479">Metal-binding</keyword>
<proteinExistence type="predicted"/>
<dbReference type="Gene3D" id="3.40.50.300">
    <property type="entry name" value="P-loop containing nucleotide triphosphate hydrolases"/>
    <property type="match status" value="1"/>
</dbReference>
<dbReference type="InterPro" id="IPR027417">
    <property type="entry name" value="P-loop_NTPase"/>
</dbReference>